<protein>
    <recommendedName>
        <fullName evidence="2">Tail specific protease domain-containing protein</fullName>
    </recommendedName>
</protein>
<dbReference type="RefSeq" id="WP_207332439.1">
    <property type="nucleotide sequence ID" value="NZ_JAFMYW010000011.1"/>
</dbReference>
<organism evidence="3 4">
    <name type="scientific">Fibrella forsythiae</name>
    <dbReference type="NCBI Taxonomy" id="2817061"/>
    <lineage>
        <taxon>Bacteria</taxon>
        <taxon>Pseudomonadati</taxon>
        <taxon>Bacteroidota</taxon>
        <taxon>Cytophagia</taxon>
        <taxon>Cytophagales</taxon>
        <taxon>Spirosomataceae</taxon>
        <taxon>Fibrella</taxon>
    </lineage>
</organism>
<keyword evidence="4" id="KW-1185">Reference proteome</keyword>
<comment type="caution">
    <text evidence="3">The sequence shown here is derived from an EMBL/GenBank/DDBJ whole genome shotgun (WGS) entry which is preliminary data.</text>
</comment>
<dbReference type="CDD" id="cd07562">
    <property type="entry name" value="Peptidase_S41_TRI"/>
    <property type="match status" value="1"/>
</dbReference>
<dbReference type="Gene3D" id="3.30.750.44">
    <property type="match status" value="1"/>
</dbReference>
<evidence type="ECO:0000259" key="2">
    <source>
        <dbReference type="SMART" id="SM00245"/>
    </source>
</evidence>
<dbReference type="Proteomes" id="UP000664628">
    <property type="component" value="Unassembled WGS sequence"/>
</dbReference>
<reference evidence="3 4" key="1">
    <citation type="submission" date="2021-03" db="EMBL/GenBank/DDBJ databases">
        <title>Fibrella sp. HMF5405 genome sequencing and assembly.</title>
        <authorList>
            <person name="Kang H."/>
            <person name="Kim H."/>
            <person name="Bae S."/>
            <person name="Joh K."/>
        </authorList>
    </citation>
    <scope>NUCLEOTIDE SEQUENCE [LARGE SCALE GENOMIC DNA]</scope>
    <source>
        <strain evidence="3 4">HMF5405</strain>
    </source>
</reference>
<name>A0ABS3JR68_9BACT</name>
<evidence type="ECO:0000313" key="4">
    <source>
        <dbReference type="Proteomes" id="UP000664628"/>
    </source>
</evidence>
<dbReference type="PANTHER" id="PTHR32060">
    <property type="entry name" value="TAIL-SPECIFIC PROTEASE"/>
    <property type="match status" value="1"/>
</dbReference>
<feature type="chain" id="PRO_5047292361" description="Tail specific protease domain-containing protein" evidence="1">
    <location>
        <begin position="17"/>
        <end position="554"/>
    </location>
</feature>
<evidence type="ECO:0000256" key="1">
    <source>
        <dbReference type="SAM" id="SignalP"/>
    </source>
</evidence>
<keyword evidence="1" id="KW-0732">Signal</keyword>
<dbReference type="Pfam" id="PF03572">
    <property type="entry name" value="Peptidase_S41"/>
    <property type="match status" value="1"/>
</dbReference>
<dbReference type="Gene3D" id="3.90.226.10">
    <property type="entry name" value="2-enoyl-CoA Hydratase, Chain A, domain 1"/>
    <property type="match status" value="1"/>
</dbReference>
<accession>A0ABS3JR68</accession>
<evidence type="ECO:0000313" key="3">
    <source>
        <dbReference type="EMBL" id="MBO0952497.1"/>
    </source>
</evidence>
<dbReference type="EMBL" id="JAFMYW010000011">
    <property type="protein sequence ID" value="MBO0952497.1"/>
    <property type="molecule type" value="Genomic_DNA"/>
</dbReference>
<dbReference type="SUPFAM" id="SSF52096">
    <property type="entry name" value="ClpP/crotonase"/>
    <property type="match status" value="1"/>
</dbReference>
<proteinExistence type="predicted"/>
<sequence length="554" mass="62611">MRYIILLCLTAATSLAQPVTETQKLTSLCKVWGFLKYYHPSVASGKQDWDQRLIQLLPVVQQARDKQQLNAIYTRLIDSLGTVRRCKTCQQSATSPTLGRHNLDLSFLTDSLLFTEDVQRRLTYLKDNRHQGSNYYVQQPNEIGNTVYDNEKLYADMPIPDESYRLLALFRYWNIIHYFFPYKYAIDGSWDEVIRTMIPVFQQAKSPETYQKALFQLVASIKDSHGFLTSTDKSRCLRCDLGTLWLPLELKLIDDKAVITRIYNDSLINSGTLPIGTVISAIDGQSIRSHVDRIRPYVSASSEADMLRDVRGLIGVSSEKQATLTIDRQGQNETVLTSRYPYHSFRSTASQSINARYPVSKWLTDSIGYVNLGHLTSRQVDSVLVPLITAKALIFDLRNYPQGTFWLIGRYLTHNWVPFARFTGPDMRFPGTFKGISSAWLPRFKRSLYTGKVIVLIDEETQSHAEYTAMAFRTVPNVVLVGSATAGADGNISWVPLPGGYRTAFSGIGVFYPDGRETQRVGIVPDVLVQPTIDGIRAGRDEVLERAIEVSRGN</sequence>
<feature type="signal peptide" evidence="1">
    <location>
        <begin position="1"/>
        <end position="16"/>
    </location>
</feature>
<gene>
    <name evidence="3" type="ORF">J2I46_28190</name>
</gene>
<dbReference type="PANTHER" id="PTHR32060:SF22">
    <property type="entry name" value="CARBOXYL-TERMINAL-PROCESSING PEPTIDASE 3, CHLOROPLASTIC"/>
    <property type="match status" value="1"/>
</dbReference>
<dbReference type="InterPro" id="IPR029045">
    <property type="entry name" value="ClpP/crotonase-like_dom_sf"/>
</dbReference>
<feature type="domain" description="Tail specific protease" evidence="2">
    <location>
        <begin position="330"/>
        <end position="530"/>
    </location>
</feature>
<dbReference type="InterPro" id="IPR005151">
    <property type="entry name" value="Tail-specific_protease"/>
</dbReference>
<dbReference type="SMART" id="SM00245">
    <property type="entry name" value="TSPc"/>
    <property type="match status" value="1"/>
</dbReference>